<dbReference type="PRINTS" id="PR00862">
    <property type="entry name" value="PROLIGOPTASE"/>
</dbReference>
<dbReference type="OrthoDB" id="248387at2759"/>
<dbReference type="InterPro" id="IPR051543">
    <property type="entry name" value="Serine_Peptidase_S9A"/>
</dbReference>
<evidence type="ECO:0000259" key="9">
    <source>
        <dbReference type="Pfam" id="PF00326"/>
    </source>
</evidence>
<dbReference type="EC" id="3.4.21.-" evidence="7"/>
<keyword evidence="12" id="KW-1185">Reference proteome</keyword>
<dbReference type="InterPro" id="IPR029058">
    <property type="entry name" value="AB_hydrolase_fold"/>
</dbReference>
<dbReference type="InterPro" id="IPR002470">
    <property type="entry name" value="Peptidase_S9A"/>
</dbReference>
<sequence length="747" mass="84020">MQFAHVAYDSTLFSEGIRNSMQPPTPKLIDHIVRYGKVGDEDRGSDPMDPPRERNDPLFWLRDDSRSKPEVIDHLRQEEAYFKSKTTDLSELTDTIYKEHISHIQETDMTAPYRNGSFLYYTRTVAGLSYKIHCRVPAGKTPGDASAEQVILDENILAEGKSHCEVRQVHFSETHDRCGYSVDFTGDELFTIYFMDAAPREDGVNGGVSFVVRDETIIGTNGDIIWGLDNNTLFYTTKDAAKRDDKIWRRLLNDTSKSDILLHSEADTVFYAIAGKSLDGKTLFVGSGSSETTELYLIDVASVQQAGAAEAVSKLLIRKREKGVRYSVEPHGASDLVILTNEGDCPNNKIILTTRADASNWSNILVAHDDAIFYQGVAVFEKFLVVDGRCNGLTRVWTMPVAGGESFQGQELREYVQKEPVFTIEPVHGHNQEYSADTFRVIYSSMTTPSTWYDVCPISHNATAVKVRLVGGGFKAEDYVCDRRFAKAPDGTMIPMSVVYRKDLDVSKPQPCMLYGYGSYGICLDPEFSISYLPYLDRGMVYAVAHIRGGGEMGRRWYEVGAKYLTKRNTFQDFVSCAEALIEAKVTTPQQLACEGRSAGGLLIGAVLNMRPDLFSCAIAGVPFVDVMTTMCDPSIPLTTGEWEEWGNPNEYKYFEYMKSYSPIDNVARQAYPHIFIHAGLHDPRVAFWEPAKWAAKLRMEKTDTNDVLLKMEMDSGHFSASDRYKYWKEMALQQAFVVKHAVKRLL</sequence>
<dbReference type="SUPFAM" id="SSF50993">
    <property type="entry name" value="Peptidase/esterase 'gauge' domain"/>
    <property type="match status" value="1"/>
</dbReference>
<dbReference type="Gene3D" id="3.40.50.1820">
    <property type="entry name" value="alpha/beta hydrolase"/>
    <property type="match status" value="1"/>
</dbReference>
<feature type="region of interest" description="Disordered" evidence="8">
    <location>
        <begin position="39"/>
        <end position="59"/>
    </location>
</feature>
<comment type="function">
    <text evidence="6">Serine peptidase whose precise substrate specificity remains unclear. Does not cleave peptides after a arginine or lysine residue. Regulates trans-Golgi network morphology and sorting by regulating the membrane binding of the AP-1 complex. May play a role in the regulation of synaptic vesicle exocytosis.</text>
</comment>
<evidence type="ECO:0000256" key="7">
    <source>
        <dbReference type="RuleBase" id="RU368024"/>
    </source>
</evidence>
<evidence type="ECO:0000313" key="12">
    <source>
        <dbReference type="Proteomes" id="UP000051952"/>
    </source>
</evidence>
<dbReference type="Pfam" id="PF00326">
    <property type="entry name" value="Peptidase_S9"/>
    <property type="match status" value="1"/>
</dbReference>
<dbReference type="PANTHER" id="PTHR11757:SF19">
    <property type="entry name" value="PROLYL ENDOPEPTIDASE-LIKE"/>
    <property type="match status" value="1"/>
</dbReference>
<dbReference type="InterPro" id="IPR023302">
    <property type="entry name" value="Pept_S9A_N"/>
</dbReference>
<feature type="domain" description="Peptidase S9 prolyl oligopeptidase catalytic" evidence="9">
    <location>
        <begin position="527"/>
        <end position="742"/>
    </location>
</feature>
<dbReference type="FunFam" id="3.40.50.1820:FF:000005">
    <property type="entry name" value="Prolyl endopeptidase"/>
    <property type="match status" value="1"/>
</dbReference>
<dbReference type="InterPro" id="IPR001375">
    <property type="entry name" value="Peptidase_S9_cat"/>
</dbReference>
<dbReference type="EMBL" id="CYKH01001947">
    <property type="protein sequence ID" value="CUG91644.1"/>
    <property type="molecule type" value="Genomic_DNA"/>
</dbReference>
<dbReference type="AlphaFoldDB" id="A0A0S4JND1"/>
<name>A0A0S4JND1_BODSA</name>
<evidence type="ECO:0000313" key="11">
    <source>
        <dbReference type="EMBL" id="CUG91644.1"/>
    </source>
</evidence>
<dbReference type="GO" id="GO:0006508">
    <property type="term" value="P:proteolysis"/>
    <property type="evidence" value="ECO:0007669"/>
    <property type="project" value="UniProtKB-KW"/>
</dbReference>
<feature type="domain" description="Peptidase S9A N-terminal" evidence="10">
    <location>
        <begin position="46"/>
        <end position="466"/>
    </location>
</feature>
<protein>
    <recommendedName>
        <fullName evidence="7">Prolyl endopeptidase</fullName>
        <ecNumber evidence="7">3.4.21.-</ecNumber>
    </recommendedName>
</protein>
<evidence type="ECO:0000256" key="8">
    <source>
        <dbReference type="SAM" id="MobiDB-lite"/>
    </source>
</evidence>
<evidence type="ECO:0000259" key="10">
    <source>
        <dbReference type="Pfam" id="PF02897"/>
    </source>
</evidence>
<dbReference type="OMA" id="NGYWYIT"/>
<dbReference type="VEuPathDB" id="TriTrypDB:BSAL_33110"/>
<keyword evidence="4 7" id="KW-0378">Hydrolase</keyword>
<comment type="similarity">
    <text evidence="2 7">Belongs to the peptidase S9A family.</text>
</comment>
<keyword evidence="5 7" id="KW-0720">Serine protease</keyword>
<evidence type="ECO:0000256" key="1">
    <source>
        <dbReference type="ARBA" id="ARBA00001070"/>
    </source>
</evidence>
<evidence type="ECO:0000256" key="5">
    <source>
        <dbReference type="ARBA" id="ARBA00022825"/>
    </source>
</evidence>
<dbReference type="Pfam" id="PF02897">
    <property type="entry name" value="Peptidase_S9_N"/>
    <property type="match status" value="1"/>
</dbReference>
<proteinExistence type="inferred from homology"/>
<evidence type="ECO:0000256" key="3">
    <source>
        <dbReference type="ARBA" id="ARBA00022670"/>
    </source>
</evidence>
<dbReference type="Gene3D" id="2.130.10.120">
    <property type="entry name" value="Prolyl oligopeptidase, N-terminal domain"/>
    <property type="match status" value="1"/>
</dbReference>
<dbReference type="PANTHER" id="PTHR11757">
    <property type="entry name" value="PROTEASE FAMILY S9A OLIGOPEPTIDASE"/>
    <property type="match status" value="1"/>
</dbReference>
<gene>
    <name evidence="11" type="ORF">BSAL_33110</name>
</gene>
<dbReference type="SUPFAM" id="SSF53474">
    <property type="entry name" value="alpha/beta-Hydrolases"/>
    <property type="match status" value="1"/>
</dbReference>
<dbReference type="GO" id="GO:0004252">
    <property type="term" value="F:serine-type endopeptidase activity"/>
    <property type="evidence" value="ECO:0007669"/>
    <property type="project" value="UniProtKB-UniRule"/>
</dbReference>
<dbReference type="Proteomes" id="UP000051952">
    <property type="component" value="Unassembled WGS sequence"/>
</dbReference>
<evidence type="ECO:0000256" key="4">
    <source>
        <dbReference type="ARBA" id="ARBA00022801"/>
    </source>
</evidence>
<accession>A0A0S4JND1</accession>
<reference evidence="12" key="1">
    <citation type="submission" date="2015-09" db="EMBL/GenBank/DDBJ databases">
        <authorList>
            <consortium name="Pathogen Informatics"/>
        </authorList>
    </citation>
    <scope>NUCLEOTIDE SEQUENCE [LARGE SCALE GENOMIC DNA]</scope>
    <source>
        <strain evidence="12">Lake Konstanz</strain>
    </source>
</reference>
<evidence type="ECO:0000256" key="6">
    <source>
        <dbReference type="ARBA" id="ARBA00045448"/>
    </source>
</evidence>
<evidence type="ECO:0000256" key="2">
    <source>
        <dbReference type="ARBA" id="ARBA00005228"/>
    </source>
</evidence>
<organism evidence="11 12">
    <name type="scientific">Bodo saltans</name>
    <name type="common">Flagellated protozoan</name>
    <dbReference type="NCBI Taxonomy" id="75058"/>
    <lineage>
        <taxon>Eukaryota</taxon>
        <taxon>Discoba</taxon>
        <taxon>Euglenozoa</taxon>
        <taxon>Kinetoplastea</taxon>
        <taxon>Metakinetoplastina</taxon>
        <taxon>Eubodonida</taxon>
        <taxon>Bodonidae</taxon>
        <taxon>Bodo</taxon>
    </lineage>
</organism>
<keyword evidence="3 7" id="KW-0645">Protease</keyword>
<comment type="catalytic activity">
    <reaction evidence="1">
        <text>Hydrolysis of Pro-|-Xaa &gt;&gt; Ala-|-Xaa in oligopeptides.</text>
        <dbReference type="EC" id="3.4.21.26"/>
    </reaction>
</comment>